<accession>D7C415</accession>
<name>D7C415_STRBB</name>
<evidence type="ECO:0008006" key="4">
    <source>
        <dbReference type="Google" id="ProtNLM"/>
    </source>
</evidence>
<feature type="region of interest" description="Disordered" evidence="1">
    <location>
        <begin position="1"/>
        <end position="20"/>
    </location>
</feature>
<dbReference type="SUPFAM" id="SSF47336">
    <property type="entry name" value="ACP-like"/>
    <property type="match status" value="1"/>
</dbReference>
<dbReference type="STRING" id="749414.SBI_09263"/>
<dbReference type="HOGENOM" id="CLU_108696_16_0_11"/>
<keyword evidence="3" id="KW-1185">Reference proteome</keyword>
<gene>
    <name evidence="2" type="ordered locus">SBI_09263</name>
</gene>
<dbReference type="eggNOG" id="COG0236">
    <property type="taxonomic scope" value="Bacteria"/>
</dbReference>
<dbReference type="KEGG" id="sbh:SBI_09263"/>
<evidence type="ECO:0000256" key="1">
    <source>
        <dbReference type="SAM" id="MobiDB-lite"/>
    </source>
</evidence>
<reference evidence="2 3" key="1">
    <citation type="journal article" date="2010" name="J. Bacteriol.">
        <title>Genome sequence of the milbemycin-producing bacterium Streptomyces bingchenggensis.</title>
        <authorList>
            <person name="Wang X.J."/>
            <person name="Yan Y.J."/>
            <person name="Zhang B."/>
            <person name="An J."/>
            <person name="Wang J.J."/>
            <person name="Tian J."/>
            <person name="Jiang L."/>
            <person name="Chen Y.H."/>
            <person name="Huang S.X."/>
            <person name="Yin M."/>
            <person name="Zhang J."/>
            <person name="Gao A.L."/>
            <person name="Liu C.X."/>
            <person name="Zhu Z.X."/>
            <person name="Xiang W.S."/>
        </authorList>
    </citation>
    <scope>NUCLEOTIDE SEQUENCE [LARGE SCALE GENOMIC DNA]</scope>
    <source>
        <strain evidence="2 3">BCW-1</strain>
    </source>
</reference>
<evidence type="ECO:0000313" key="2">
    <source>
        <dbReference type="EMBL" id="ADI12381.1"/>
    </source>
</evidence>
<dbReference type="PATRIC" id="fig|749414.3.peg.9541"/>
<sequence>MEGNSMSAQPHPAPPTAPAVSEDDIAAFVVERFLPGVDAAELDAEYDLLATAVIDSLGVLRIAEWLADRYRIVVPDTELTSRNFRSVGAIRSTAERAAAGEGHV</sequence>
<evidence type="ECO:0000313" key="3">
    <source>
        <dbReference type="Proteomes" id="UP000000377"/>
    </source>
</evidence>
<dbReference type="EMBL" id="CP002047">
    <property type="protein sequence ID" value="ADI12381.1"/>
    <property type="molecule type" value="Genomic_DNA"/>
</dbReference>
<dbReference type="InterPro" id="IPR036736">
    <property type="entry name" value="ACP-like_sf"/>
</dbReference>
<protein>
    <recommendedName>
        <fullName evidence="4">Carrier domain-containing protein</fullName>
    </recommendedName>
</protein>
<dbReference type="Gene3D" id="1.10.1200.10">
    <property type="entry name" value="ACP-like"/>
    <property type="match status" value="1"/>
</dbReference>
<dbReference type="AlphaFoldDB" id="D7C415"/>
<dbReference type="Proteomes" id="UP000000377">
    <property type="component" value="Chromosome"/>
</dbReference>
<proteinExistence type="predicted"/>
<organism evidence="2 3">
    <name type="scientific">Streptomyces bingchenggensis (strain BCW-1)</name>
    <dbReference type="NCBI Taxonomy" id="749414"/>
    <lineage>
        <taxon>Bacteria</taxon>
        <taxon>Bacillati</taxon>
        <taxon>Actinomycetota</taxon>
        <taxon>Actinomycetes</taxon>
        <taxon>Kitasatosporales</taxon>
        <taxon>Streptomycetaceae</taxon>
        <taxon>Streptomyces</taxon>
    </lineage>
</organism>